<protein>
    <submittedName>
        <fullName evidence="6">2-dehydro-3-deoxy-6-phosphogalactonate aldolase</fullName>
        <ecNumber evidence="6">4.1.2.21</ecNumber>
    </submittedName>
</protein>
<gene>
    <name evidence="6" type="ORF">H7F49_11770</name>
</gene>
<accession>A0A7X1F8M2</accession>
<proteinExistence type="inferred from homology"/>
<dbReference type="Gene3D" id="3.20.20.70">
    <property type="entry name" value="Aldolase class I"/>
    <property type="match status" value="1"/>
</dbReference>
<reference evidence="6 7" key="1">
    <citation type="submission" date="2020-08" db="EMBL/GenBank/DDBJ databases">
        <title>The genome sequence of Novosphingobium flavum 4Y4.</title>
        <authorList>
            <person name="Liu Y."/>
        </authorList>
    </citation>
    <scope>NUCLEOTIDE SEQUENCE [LARGE SCALE GENOMIC DNA]</scope>
    <source>
        <strain evidence="6 7">4Y4</strain>
    </source>
</reference>
<dbReference type="SUPFAM" id="SSF51569">
    <property type="entry name" value="Aldolase"/>
    <property type="match status" value="1"/>
</dbReference>
<keyword evidence="4 6" id="KW-0456">Lyase</keyword>
<dbReference type="EMBL" id="JACLAU010000019">
    <property type="protein sequence ID" value="MBC2652381.1"/>
    <property type="molecule type" value="Genomic_DNA"/>
</dbReference>
<dbReference type="AlphaFoldDB" id="A0A7X1F8M2"/>
<evidence type="ECO:0000256" key="2">
    <source>
        <dbReference type="ARBA" id="ARBA00006906"/>
    </source>
</evidence>
<keyword evidence="5" id="KW-0119">Carbohydrate metabolism</keyword>
<dbReference type="EC" id="4.1.2.21" evidence="6"/>
<evidence type="ECO:0000256" key="1">
    <source>
        <dbReference type="ARBA" id="ARBA00004761"/>
    </source>
</evidence>
<dbReference type="RefSeq" id="WP_185683801.1">
    <property type="nucleotide sequence ID" value="NZ_JACLAU010000019.1"/>
</dbReference>
<sequence>MSHSPQSQADTLAAALASCPLVAILRGIRPDEVEAVADALVETGFTLLEVPLNSPDPLASIARIADRYGPHVLVGAGTVLSCADVDAVAAAGGRLIISPNVDPDVIRTTAERNLISLPGYFTPSEAFTALRAGATGLKLFPSEAASPMVLKAQKAILPAQVPVLAVGGVTPVNLAEWFAAGAHGAGIGSALYSAGASASDVVARAEAFLSAVKIAG</sequence>
<comment type="caution">
    <text evidence="6">The sequence shown here is derived from an EMBL/GenBank/DDBJ whole genome shotgun (WGS) entry which is preliminary data.</text>
</comment>
<dbReference type="NCBIfam" id="NF006600">
    <property type="entry name" value="PRK09140.1"/>
    <property type="match status" value="1"/>
</dbReference>
<name>A0A7X1F8M2_9SPHN</name>
<evidence type="ECO:0000313" key="6">
    <source>
        <dbReference type="EMBL" id="MBC2652381.1"/>
    </source>
</evidence>
<dbReference type="PANTHER" id="PTHR30246:SF1">
    <property type="entry name" value="2-DEHYDRO-3-DEOXY-6-PHOSPHOGALACTONATE ALDOLASE-RELATED"/>
    <property type="match status" value="1"/>
</dbReference>
<comment type="pathway">
    <text evidence="1">Carbohydrate acid metabolism.</text>
</comment>
<evidence type="ECO:0000313" key="7">
    <source>
        <dbReference type="Proteomes" id="UP000520156"/>
    </source>
</evidence>
<comment type="subunit">
    <text evidence="3">Homotrimer.</text>
</comment>
<dbReference type="GO" id="GO:0008674">
    <property type="term" value="F:2-dehydro-3-deoxy-6-phosphogalactonate aldolase activity"/>
    <property type="evidence" value="ECO:0007669"/>
    <property type="project" value="UniProtKB-EC"/>
</dbReference>
<dbReference type="PANTHER" id="PTHR30246">
    <property type="entry name" value="2-KETO-3-DEOXY-6-PHOSPHOGLUCONATE ALDOLASE"/>
    <property type="match status" value="1"/>
</dbReference>
<evidence type="ECO:0000256" key="4">
    <source>
        <dbReference type="ARBA" id="ARBA00023239"/>
    </source>
</evidence>
<keyword evidence="7" id="KW-1185">Reference proteome</keyword>
<organism evidence="6 7">
    <name type="scientific">Novosphingobium aerophilum</name>
    <dbReference type="NCBI Taxonomy" id="2839843"/>
    <lineage>
        <taxon>Bacteria</taxon>
        <taxon>Pseudomonadati</taxon>
        <taxon>Pseudomonadota</taxon>
        <taxon>Alphaproteobacteria</taxon>
        <taxon>Sphingomonadales</taxon>
        <taxon>Sphingomonadaceae</taxon>
        <taxon>Novosphingobium</taxon>
    </lineage>
</organism>
<evidence type="ECO:0000256" key="3">
    <source>
        <dbReference type="ARBA" id="ARBA00011233"/>
    </source>
</evidence>
<dbReference type="Proteomes" id="UP000520156">
    <property type="component" value="Unassembled WGS sequence"/>
</dbReference>
<comment type="similarity">
    <text evidence="2">Belongs to the KHG/KDPG aldolase family.</text>
</comment>
<dbReference type="Pfam" id="PF01081">
    <property type="entry name" value="Aldolase"/>
    <property type="match status" value="1"/>
</dbReference>
<dbReference type="InterPro" id="IPR000887">
    <property type="entry name" value="Aldlse_KDPG_KHG"/>
</dbReference>
<evidence type="ECO:0000256" key="5">
    <source>
        <dbReference type="ARBA" id="ARBA00023277"/>
    </source>
</evidence>
<dbReference type="CDD" id="cd00452">
    <property type="entry name" value="KDPG_aldolase"/>
    <property type="match status" value="1"/>
</dbReference>
<dbReference type="InterPro" id="IPR013785">
    <property type="entry name" value="Aldolase_TIM"/>
</dbReference>